<evidence type="ECO:0000256" key="3">
    <source>
        <dbReference type="PROSITE-ProRule" id="PRU00221"/>
    </source>
</evidence>
<keyword evidence="2" id="KW-0677">Repeat</keyword>
<dbReference type="Proteomes" id="UP000646749">
    <property type="component" value="Unassembled WGS sequence"/>
</dbReference>
<dbReference type="InterPro" id="IPR027417">
    <property type="entry name" value="P-loop_NTPase"/>
</dbReference>
<feature type="repeat" description="WD" evidence="3">
    <location>
        <begin position="1067"/>
        <end position="1090"/>
    </location>
</feature>
<evidence type="ECO:0000313" key="5">
    <source>
        <dbReference type="Proteomes" id="UP000646749"/>
    </source>
</evidence>
<dbReference type="PROSITE" id="PS50294">
    <property type="entry name" value="WD_REPEATS_REGION"/>
    <property type="match status" value="1"/>
</dbReference>
<feature type="repeat" description="WD" evidence="3">
    <location>
        <begin position="1225"/>
        <end position="1268"/>
    </location>
</feature>
<organism evidence="4 5">
    <name type="scientific">Plantactinospora endophytica</name>
    <dbReference type="NCBI Taxonomy" id="673535"/>
    <lineage>
        <taxon>Bacteria</taxon>
        <taxon>Bacillati</taxon>
        <taxon>Actinomycetota</taxon>
        <taxon>Actinomycetes</taxon>
        <taxon>Micromonosporales</taxon>
        <taxon>Micromonosporaceae</taxon>
        <taxon>Plantactinospora</taxon>
    </lineage>
</organism>
<dbReference type="RefSeq" id="WP_203865944.1">
    <property type="nucleotide sequence ID" value="NZ_BONW01000010.1"/>
</dbReference>
<dbReference type="InterPro" id="IPR015943">
    <property type="entry name" value="WD40/YVTN_repeat-like_dom_sf"/>
</dbReference>
<feature type="repeat" description="WD" evidence="3">
    <location>
        <begin position="737"/>
        <end position="771"/>
    </location>
</feature>
<evidence type="ECO:0008006" key="6">
    <source>
        <dbReference type="Google" id="ProtNLM"/>
    </source>
</evidence>
<dbReference type="PANTHER" id="PTHR19848">
    <property type="entry name" value="WD40 REPEAT PROTEIN"/>
    <property type="match status" value="1"/>
</dbReference>
<dbReference type="Gene3D" id="3.40.50.300">
    <property type="entry name" value="P-loop containing nucleotide triphosphate hydrolases"/>
    <property type="match status" value="1"/>
</dbReference>
<dbReference type="SUPFAM" id="SSF50978">
    <property type="entry name" value="WD40 repeat-like"/>
    <property type="match status" value="2"/>
</dbReference>
<dbReference type="PROSITE" id="PS50082">
    <property type="entry name" value="WD_REPEATS_2"/>
    <property type="match status" value="7"/>
</dbReference>
<evidence type="ECO:0000313" key="4">
    <source>
        <dbReference type="EMBL" id="GIG87365.1"/>
    </source>
</evidence>
<dbReference type="Pfam" id="PF00400">
    <property type="entry name" value="WD40"/>
    <property type="match status" value="5"/>
</dbReference>
<feature type="repeat" description="WD" evidence="3">
    <location>
        <begin position="827"/>
        <end position="860"/>
    </location>
</feature>
<dbReference type="InterPro" id="IPR019775">
    <property type="entry name" value="WD40_repeat_CS"/>
</dbReference>
<sequence>MPEVGAPAPPGRRLLAVLAGPVPAPSLAELVQVLTGDFGYRHELPHLAGVSGPEAVPELERWLAGPAADDDGVPTNALVYWAGVPARNVPLADLASAVSRGGLANCLLIVDAWREPGEDGPAVPTEAARPPSRTWTAMFVRSPEEVARHPLAHALVAELRDVRHGSVTQPELDLRSLLAGAGRSIGETPQVVDGLAVRAALLPNPRHRPDVPPGLDIATQRRLLSRADLAGHWGPRARGIETEAERGWHFTGRTRALRELTGWLEAADADPRMRVVTGGPGSGKSSVLARIVTFADPEYRAGIPAAEVPSDGTVPAAGSIDVAVHARARSVRDLVAAIGEALGVPAAEPSIFVNELVAGRPRATIVVDALDEAEDPRQVARTLLAPLAAARVPGLRLLVGTRRELLPALGAAKRVLDLDDPGYIEVADVEEYTYKLLVADEGPYRARPRIARQVATAVAVRAVPNFLVARIVARTLAESDELVDVRRRDWRVRFPDTVGDALDMYLERFGADEERVRDLLTPLAYAWGEGLPWEDVWARSASALSGRVYTDHDVVWLLARAGAYVVETAEDGRSVYRLFHQALADHLRAAGRAAAAHGHLARSLVAGSPTVAGSGRTDWVRAHPYVRRYLAQHAARAGLLDELVTDPLFLVAAAPDELVGVLDTVQTDAAARPARIYGQAAHRLSWEGYGGNAAILELLAQAEREPDLASAFRLLNLRQPWTVPWAWWTPSHRYRLVGRHDGAVRALALTEIDDRPTAVTGGADGTVRRWDCLAGTLLDEPLSGHAGPVTAVLVVDADGERLIVSGDATGVIRRWSLLDGTPAGLPVTAHTGSVNALTVDGDGTGLLSAGADGTVRRWRLLDGAPAGDVVEVPGGPVTALTVTGAGEDAVLVTAGVDGAVRRWRLSDGTPAGPALPGHRGAVTCLASAGLPAGDVVLSGGTDWNVRSWDLADESSVEMSGRHDDVILDICLATVRGTPWLATASSDNTLLLGRFDDEEGGGFRLSHDSAVTAVVILEHQDAPAVVTASADSTVRFWTVDDGDGGDGLADNPYATSTVDVGFRDGRPLLATGHKDGAVRVWDADTGLRIGVDGGVGHGDWINELMVVPTLSGGVVLSAGGDGTVREWALADGRHRRVCLTRENGTWINSVATYQDGERTVAAAGDYDGLVHRWDVETGEPVAAPFQANEGSVATVAAIGGVLLTAGNDGVIRRWDPRTAQRLTPQLTGHASAAWCVAVGVHRGRHIAVSGDGDGAIRAWDVRAGTVLGHIPAAHDGVVYGLAFGTLAGRPRIVSGGADGILKVWRFPDRLDLAVRLGSGIMSVALAGPDQLVAATWRGTVAFRLLPGG</sequence>
<comment type="caution">
    <text evidence="4">The sequence shown here is derived from an EMBL/GenBank/DDBJ whole genome shotgun (WGS) entry which is preliminary data.</text>
</comment>
<protein>
    <recommendedName>
        <fullName evidence="6">Orc1-like AAA ATPase domain-containing protein</fullName>
    </recommendedName>
</protein>
<dbReference type="CDD" id="cd00200">
    <property type="entry name" value="WD40"/>
    <property type="match status" value="1"/>
</dbReference>
<feature type="repeat" description="WD" evidence="3">
    <location>
        <begin position="915"/>
        <end position="958"/>
    </location>
</feature>
<gene>
    <name evidence="4" type="ORF">Pen02_23010</name>
</gene>
<accession>A0ABQ4DY43</accession>
<evidence type="ECO:0000256" key="1">
    <source>
        <dbReference type="ARBA" id="ARBA00022574"/>
    </source>
</evidence>
<dbReference type="SMART" id="SM00320">
    <property type="entry name" value="WD40"/>
    <property type="match status" value="13"/>
</dbReference>
<dbReference type="SUPFAM" id="SSF52540">
    <property type="entry name" value="P-loop containing nucleoside triphosphate hydrolases"/>
    <property type="match status" value="1"/>
</dbReference>
<dbReference type="Gene3D" id="2.130.10.10">
    <property type="entry name" value="YVTN repeat-like/Quinoprotein amine dehydrogenase"/>
    <property type="match status" value="3"/>
</dbReference>
<dbReference type="PROSITE" id="PS00678">
    <property type="entry name" value="WD_REPEATS_1"/>
    <property type="match status" value="3"/>
</dbReference>
<proteinExistence type="predicted"/>
<dbReference type="InterPro" id="IPR001680">
    <property type="entry name" value="WD40_rpt"/>
</dbReference>
<keyword evidence="1 3" id="KW-0853">WD repeat</keyword>
<keyword evidence="5" id="KW-1185">Reference proteome</keyword>
<name>A0ABQ4DY43_9ACTN</name>
<evidence type="ECO:0000256" key="2">
    <source>
        <dbReference type="ARBA" id="ARBA00022737"/>
    </source>
</evidence>
<dbReference type="InterPro" id="IPR036322">
    <property type="entry name" value="WD40_repeat_dom_sf"/>
</dbReference>
<dbReference type="EMBL" id="BONW01000010">
    <property type="protein sequence ID" value="GIG87365.1"/>
    <property type="molecule type" value="Genomic_DNA"/>
</dbReference>
<dbReference type="PANTHER" id="PTHR19848:SF8">
    <property type="entry name" value="F-BOX AND WD REPEAT DOMAIN CONTAINING 7"/>
    <property type="match status" value="1"/>
</dbReference>
<feature type="repeat" description="WD" evidence="3">
    <location>
        <begin position="1093"/>
        <end position="1136"/>
    </location>
</feature>
<feature type="repeat" description="WD" evidence="3">
    <location>
        <begin position="1003"/>
        <end position="1041"/>
    </location>
</feature>
<reference evidence="4 5" key="1">
    <citation type="submission" date="2021-01" db="EMBL/GenBank/DDBJ databases">
        <title>Whole genome shotgun sequence of Plantactinospora endophytica NBRC 110450.</title>
        <authorList>
            <person name="Komaki H."/>
            <person name="Tamura T."/>
        </authorList>
    </citation>
    <scope>NUCLEOTIDE SEQUENCE [LARGE SCALE GENOMIC DNA]</scope>
    <source>
        <strain evidence="4 5">NBRC 110450</strain>
    </source>
</reference>